<dbReference type="PANTHER" id="PTHR23514">
    <property type="entry name" value="BYPASS OF STOP CODON PROTEIN 6"/>
    <property type="match status" value="1"/>
</dbReference>
<organism evidence="7 8">
    <name type="scientific">Aestuariivirga litoralis</name>
    <dbReference type="NCBI Taxonomy" id="2650924"/>
    <lineage>
        <taxon>Bacteria</taxon>
        <taxon>Pseudomonadati</taxon>
        <taxon>Pseudomonadota</taxon>
        <taxon>Alphaproteobacteria</taxon>
        <taxon>Hyphomicrobiales</taxon>
        <taxon>Aestuariivirgaceae</taxon>
        <taxon>Aestuariivirga</taxon>
    </lineage>
</organism>
<dbReference type="InterPro" id="IPR051788">
    <property type="entry name" value="MFS_Transporter"/>
</dbReference>
<feature type="transmembrane region" description="Helical" evidence="5">
    <location>
        <begin position="269"/>
        <end position="290"/>
    </location>
</feature>
<dbReference type="InterPro" id="IPR036259">
    <property type="entry name" value="MFS_trans_sf"/>
</dbReference>
<proteinExistence type="predicted"/>
<evidence type="ECO:0000256" key="2">
    <source>
        <dbReference type="ARBA" id="ARBA00022692"/>
    </source>
</evidence>
<accession>A0A2W2BEA4</accession>
<dbReference type="EMBL" id="QKVK01000001">
    <property type="protein sequence ID" value="PZF78584.1"/>
    <property type="molecule type" value="Genomic_DNA"/>
</dbReference>
<name>A0A2W2BEA4_9HYPH</name>
<evidence type="ECO:0000313" key="7">
    <source>
        <dbReference type="EMBL" id="PZF78584.1"/>
    </source>
</evidence>
<gene>
    <name evidence="7" type="ORF">DK847_01890</name>
</gene>
<evidence type="ECO:0000256" key="5">
    <source>
        <dbReference type="SAM" id="Phobius"/>
    </source>
</evidence>
<evidence type="ECO:0000313" key="8">
    <source>
        <dbReference type="Proteomes" id="UP000248795"/>
    </source>
</evidence>
<feature type="transmembrane region" description="Helical" evidence="5">
    <location>
        <begin position="103"/>
        <end position="121"/>
    </location>
</feature>
<feature type="transmembrane region" description="Helical" evidence="5">
    <location>
        <begin position="12"/>
        <end position="32"/>
    </location>
</feature>
<feature type="transmembrane region" description="Helical" evidence="5">
    <location>
        <begin position="296"/>
        <end position="318"/>
    </location>
</feature>
<feature type="transmembrane region" description="Helical" evidence="5">
    <location>
        <begin position="208"/>
        <end position="230"/>
    </location>
</feature>
<evidence type="ECO:0000259" key="6">
    <source>
        <dbReference type="PROSITE" id="PS50850"/>
    </source>
</evidence>
<dbReference type="CDD" id="cd17393">
    <property type="entry name" value="MFS_MosC_like"/>
    <property type="match status" value="1"/>
</dbReference>
<sequence length="385" mass="39071">MTSATPALKAAHARWAVAASFLLMGLLIGAWVPHVPLAKERLGVGPGIFGLALLSIAGGAVIAMPTAGVLINRYGSARMITLTGLMFCAAFFAPVLAPTLATFALGGALMGMAIGSMDVAMNAHGIAVEKAMKKPIMSMLHGVYSVGAMAGAFLGGALLQGFGEIAQTVTMVAIALVLLIGATRFFLPGSIDKGLSGSHFAWPTKATIGLGLLCYLALMIEGSIIDWSAIFMRETFAVEAGIAALGFAVYQGGMALSRLSGDWIRLKAGAVRMVAVSALLTAAGTALFLVAPTPMIAIIAFFIAGVGIGNVAPVLFAGGGRLEPTAPGRGIAAVTTLGYTGFLSGPPLIGFVAQVTSLTAALFLTVVAALIIAVFARAVKAADTY</sequence>
<dbReference type="SUPFAM" id="SSF103473">
    <property type="entry name" value="MFS general substrate transporter"/>
    <property type="match status" value="1"/>
</dbReference>
<dbReference type="InterPro" id="IPR020846">
    <property type="entry name" value="MFS_dom"/>
</dbReference>
<feature type="transmembrane region" description="Helical" evidence="5">
    <location>
        <begin position="44"/>
        <end position="67"/>
    </location>
</feature>
<dbReference type="Proteomes" id="UP000248795">
    <property type="component" value="Unassembled WGS sequence"/>
</dbReference>
<dbReference type="PANTHER" id="PTHR23514:SF13">
    <property type="entry name" value="INNER MEMBRANE PROTEIN YBJJ"/>
    <property type="match status" value="1"/>
</dbReference>
<feature type="transmembrane region" description="Helical" evidence="5">
    <location>
        <begin position="358"/>
        <end position="379"/>
    </location>
</feature>
<comment type="subcellular location">
    <subcellularLocation>
        <location evidence="1">Membrane</location>
        <topology evidence="1">Multi-pass membrane protein</topology>
    </subcellularLocation>
</comment>
<feature type="transmembrane region" description="Helical" evidence="5">
    <location>
        <begin position="165"/>
        <end position="187"/>
    </location>
</feature>
<dbReference type="InterPro" id="IPR011701">
    <property type="entry name" value="MFS"/>
</dbReference>
<feature type="domain" description="Major facilitator superfamily (MFS) profile" evidence="6">
    <location>
        <begin position="13"/>
        <end position="385"/>
    </location>
</feature>
<dbReference type="Gene3D" id="1.20.1250.20">
    <property type="entry name" value="MFS general substrate transporter like domains"/>
    <property type="match status" value="2"/>
</dbReference>
<protein>
    <submittedName>
        <fullName evidence="7">MFS transporter</fullName>
    </submittedName>
</protein>
<dbReference type="RefSeq" id="WP_111195912.1">
    <property type="nucleotide sequence ID" value="NZ_QKVK01000001.1"/>
</dbReference>
<dbReference type="GO" id="GO:0016020">
    <property type="term" value="C:membrane"/>
    <property type="evidence" value="ECO:0007669"/>
    <property type="project" value="UniProtKB-SubCell"/>
</dbReference>
<evidence type="ECO:0000256" key="4">
    <source>
        <dbReference type="ARBA" id="ARBA00023136"/>
    </source>
</evidence>
<feature type="transmembrane region" description="Helical" evidence="5">
    <location>
        <begin position="330"/>
        <end position="352"/>
    </location>
</feature>
<keyword evidence="4 5" id="KW-0472">Membrane</keyword>
<feature type="transmembrane region" description="Helical" evidence="5">
    <location>
        <begin position="142"/>
        <end position="159"/>
    </location>
</feature>
<keyword evidence="8" id="KW-1185">Reference proteome</keyword>
<keyword evidence="3 5" id="KW-1133">Transmembrane helix</keyword>
<evidence type="ECO:0000256" key="3">
    <source>
        <dbReference type="ARBA" id="ARBA00022989"/>
    </source>
</evidence>
<feature type="transmembrane region" description="Helical" evidence="5">
    <location>
        <begin position="79"/>
        <end position="97"/>
    </location>
</feature>
<dbReference type="AlphaFoldDB" id="A0A2W2BEA4"/>
<reference evidence="8" key="1">
    <citation type="submission" date="2018-06" db="EMBL/GenBank/DDBJ databases">
        <title>Aestuariibacter litoralis strain KCTC 52945T.</title>
        <authorList>
            <person name="Li X."/>
            <person name="Salam N."/>
            <person name="Li J.-L."/>
            <person name="Chen Y.-M."/>
            <person name="Yang Z.-W."/>
            <person name="Zhang L.-Y."/>
            <person name="Han M.-X."/>
            <person name="Xiao M."/>
            <person name="Li W.-J."/>
        </authorList>
    </citation>
    <scope>NUCLEOTIDE SEQUENCE [LARGE SCALE GENOMIC DNA]</scope>
    <source>
        <strain evidence="8">KCTC 52945</strain>
    </source>
</reference>
<dbReference type="GO" id="GO:0022857">
    <property type="term" value="F:transmembrane transporter activity"/>
    <property type="evidence" value="ECO:0007669"/>
    <property type="project" value="InterPro"/>
</dbReference>
<keyword evidence="2 5" id="KW-0812">Transmembrane</keyword>
<dbReference type="PROSITE" id="PS50850">
    <property type="entry name" value="MFS"/>
    <property type="match status" value="1"/>
</dbReference>
<comment type="caution">
    <text evidence="7">The sequence shown here is derived from an EMBL/GenBank/DDBJ whole genome shotgun (WGS) entry which is preliminary data.</text>
</comment>
<feature type="transmembrane region" description="Helical" evidence="5">
    <location>
        <begin position="236"/>
        <end position="257"/>
    </location>
</feature>
<dbReference type="Pfam" id="PF07690">
    <property type="entry name" value="MFS_1"/>
    <property type="match status" value="1"/>
</dbReference>
<evidence type="ECO:0000256" key="1">
    <source>
        <dbReference type="ARBA" id="ARBA00004141"/>
    </source>
</evidence>